<keyword evidence="2" id="KW-1185">Reference proteome</keyword>
<accession>A0A809RYP4</accession>
<name>A0A809RYP4_9PROT</name>
<protein>
    <recommendedName>
        <fullName evidence="3">Lipoprotein</fullName>
    </recommendedName>
</protein>
<evidence type="ECO:0000313" key="2">
    <source>
        <dbReference type="Proteomes" id="UP000463939"/>
    </source>
</evidence>
<dbReference type="KEGG" id="sniv:SFSGTM_00160"/>
<dbReference type="RefSeq" id="WP_162083374.1">
    <property type="nucleotide sequence ID" value="NZ_AP021881.1"/>
</dbReference>
<dbReference type="AlphaFoldDB" id="A0A809RYP4"/>
<dbReference type="Proteomes" id="UP000463939">
    <property type="component" value="Chromosome"/>
</dbReference>
<proteinExistence type="predicted"/>
<reference evidence="2" key="1">
    <citation type="submission" date="2019-11" db="EMBL/GenBank/DDBJ databases">
        <title>Isolation and characterization of a novel species in the genus Sulfuriferula.</title>
        <authorList>
            <person name="Mochizuki J."/>
            <person name="Kojima H."/>
            <person name="Fukui M."/>
        </authorList>
    </citation>
    <scope>NUCLEOTIDE SEQUENCE [LARGE SCALE GENOMIC DNA]</scope>
    <source>
        <strain evidence="2">SGTM</strain>
    </source>
</reference>
<evidence type="ECO:0008006" key="3">
    <source>
        <dbReference type="Google" id="ProtNLM"/>
    </source>
</evidence>
<evidence type="ECO:0000313" key="1">
    <source>
        <dbReference type="EMBL" id="BBO99307.1"/>
    </source>
</evidence>
<sequence length="110" mass="11794">MNKFLLALMVSSTCFLGGCNNTSTPKPAAPAADAIEQNNVCVVDSISLDEAKACKPGQKIAFLPDSWGNEQFPIRFVLGHCDMRYTVALTNGGVVCIFKPLQNVMAGNQK</sequence>
<dbReference type="PROSITE" id="PS51257">
    <property type="entry name" value="PROKAR_LIPOPROTEIN"/>
    <property type="match status" value="1"/>
</dbReference>
<organism evidence="1 2">
    <name type="scientific">Sulfuriferula nivalis</name>
    <dbReference type="NCBI Taxonomy" id="2675298"/>
    <lineage>
        <taxon>Bacteria</taxon>
        <taxon>Pseudomonadati</taxon>
        <taxon>Pseudomonadota</taxon>
        <taxon>Betaproteobacteria</taxon>
        <taxon>Nitrosomonadales</taxon>
        <taxon>Sulfuricellaceae</taxon>
        <taxon>Sulfuriferula</taxon>
    </lineage>
</organism>
<dbReference type="EMBL" id="AP021881">
    <property type="protein sequence ID" value="BBO99307.1"/>
    <property type="molecule type" value="Genomic_DNA"/>
</dbReference>
<gene>
    <name evidence="1" type="ORF">SFSGTM_00160</name>
</gene>